<keyword evidence="5" id="KW-0158">Chromosome</keyword>
<evidence type="ECO:0000256" key="1">
    <source>
        <dbReference type="ARBA" id="ARBA00004123"/>
    </source>
</evidence>
<dbReference type="OrthoDB" id="8959258at2759"/>
<evidence type="ECO:0000256" key="2">
    <source>
        <dbReference type="ARBA" id="ARBA00004584"/>
    </source>
</evidence>
<dbReference type="Pfam" id="PF13097">
    <property type="entry name" value="CENP-U"/>
    <property type="match status" value="1"/>
</dbReference>
<feature type="region of interest" description="Disordered" evidence="11">
    <location>
        <begin position="66"/>
        <end position="355"/>
    </location>
</feature>
<gene>
    <name evidence="12" type="ORF">SKAU_G00038780</name>
</gene>
<evidence type="ECO:0000256" key="3">
    <source>
        <dbReference type="ARBA" id="ARBA00010440"/>
    </source>
</evidence>
<accession>A0A9Q1JGC0</accession>
<comment type="similarity">
    <text evidence="3">Belongs to the CENP-U/AME1 family.</text>
</comment>
<evidence type="ECO:0000256" key="4">
    <source>
        <dbReference type="ARBA" id="ARBA00016402"/>
    </source>
</evidence>
<feature type="compositionally biased region" description="Polar residues" evidence="11">
    <location>
        <begin position="239"/>
        <end position="266"/>
    </location>
</feature>
<evidence type="ECO:0000256" key="7">
    <source>
        <dbReference type="ARBA" id="ARBA00023242"/>
    </source>
</evidence>
<dbReference type="GO" id="GO:0000775">
    <property type="term" value="C:chromosome, centromeric region"/>
    <property type="evidence" value="ECO:0007669"/>
    <property type="project" value="UniProtKB-SubCell"/>
</dbReference>
<dbReference type="InterPro" id="IPR025214">
    <property type="entry name" value="CENP-U"/>
</dbReference>
<organism evidence="12 13">
    <name type="scientific">Synaphobranchus kaupii</name>
    <name type="common">Kaup's arrowtooth eel</name>
    <dbReference type="NCBI Taxonomy" id="118154"/>
    <lineage>
        <taxon>Eukaryota</taxon>
        <taxon>Metazoa</taxon>
        <taxon>Chordata</taxon>
        <taxon>Craniata</taxon>
        <taxon>Vertebrata</taxon>
        <taxon>Euteleostomi</taxon>
        <taxon>Actinopterygii</taxon>
        <taxon>Neopterygii</taxon>
        <taxon>Teleostei</taxon>
        <taxon>Anguilliformes</taxon>
        <taxon>Synaphobranchidae</taxon>
        <taxon>Synaphobranchus</taxon>
    </lineage>
</organism>
<protein>
    <recommendedName>
        <fullName evidence="4">Centromere protein U</fullName>
    </recommendedName>
    <alternativeName>
        <fullName evidence="9">MLF1-interacting protein</fullName>
    </alternativeName>
</protein>
<dbReference type="PANTHER" id="PTHR32222">
    <property type="entry name" value="CENTROMERE PROTEIN U"/>
    <property type="match status" value="1"/>
</dbReference>
<feature type="region of interest" description="Disordered" evidence="11">
    <location>
        <begin position="1"/>
        <end position="49"/>
    </location>
</feature>
<evidence type="ECO:0000256" key="6">
    <source>
        <dbReference type="ARBA" id="ARBA00023054"/>
    </source>
</evidence>
<evidence type="ECO:0000256" key="9">
    <source>
        <dbReference type="ARBA" id="ARBA00031456"/>
    </source>
</evidence>
<evidence type="ECO:0000256" key="11">
    <source>
        <dbReference type="SAM" id="MobiDB-lite"/>
    </source>
</evidence>
<keyword evidence="13" id="KW-1185">Reference proteome</keyword>
<feature type="compositionally biased region" description="Low complexity" evidence="11">
    <location>
        <begin position="267"/>
        <end position="276"/>
    </location>
</feature>
<keyword evidence="7" id="KW-0539">Nucleus</keyword>
<dbReference type="EMBL" id="JAINUF010000001">
    <property type="protein sequence ID" value="KAJ8383100.1"/>
    <property type="molecule type" value="Genomic_DNA"/>
</dbReference>
<feature type="compositionally biased region" description="Basic residues" evidence="11">
    <location>
        <begin position="1"/>
        <end position="12"/>
    </location>
</feature>
<evidence type="ECO:0000313" key="12">
    <source>
        <dbReference type="EMBL" id="KAJ8383100.1"/>
    </source>
</evidence>
<dbReference type="PANTHER" id="PTHR32222:SF1">
    <property type="entry name" value="CENTROMERE PROTEIN U"/>
    <property type="match status" value="1"/>
</dbReference>
<sequence>MIASSKKSRMGKMLKNVQNEIENSGGKKAKKAQKAREASPIAPLDVSSIDKASFFEEDEVLSYGNPLHSTALEDDFSPNQGPKAAAPKKTVTEGSGASRAETPRRAGRVRKGQTPGRTGAPLPSTSSAPHGRPRRAQPKSLRGQSRARALQRVSEGPESSEVNGRRRPPSSSSGEPIPPRSGRERTEDSDSDSAGPSAQGPPPKRLKGIPQATLGPRGRAKKAATPALPKNKPPVHSEGSISPLGQETGPSQSSVSGTRESVTEGQLASSASSVAAARRRRLSSLTSEDQTDEDPSWHGEPGGKSSVPCVREKRKPSGDRQSLVVQRKRKSSSGSSGDAGPSSKGKRRERDGRNPIDLDVVLDAFQDVVSQYTETVDSAPVRRAIDSLSDMFEDQLTELITNTKELNSLKRENVKVNNTINKKRSRLIEIKSELITKETQLRNMQKEHGELQERLTDLRKGTAFLSALRDLHKSYRAHRQTHSSQVEVYGPSSVPALLLEARGVLGAEHQLKNINEKLQQALAWANQH</sequence>
<evidence type="ECO:0000313" key="13">
    <source>
        <dbReference type="Proteomes" id="UP001152622"/>
    </source>
</evidence>
<keyword evidence="6 10" id="KW-0175">Coiled coil</keyword>
<dbReference type="GO" id="GO:0005634">
    <property type="term" value="C:nucleus"/>
    <property type="evidence" value="ECO:0007669"/>
    <property type="project" value="UniProtKB-SubCell"/>
</dbReference>
<evidence type="ECO:0000256" key="8">
    <source>
        <dbReference type="ARBA" id="ARBA00023328"/>
    </source>
</evidence>
<feature type="compositionally biased region" description="Low complexity" evidence="11">
    <location>
        <begin position="332"/>
        <end position="343"/>
    </location>
</feature>
<evidence type="ECO:0000256" key="10">
    <source>
        <dbReference type="SAM" id="Coils"/>
    </source>
</evidence>
<proteinExistence type="inferred from homology"/>
<evidence type="ECO:0000256" key="5">
    <source>
        <dbReference type="ARBA" id="ARBA00022454"/>
    </source>
</evidence>
<keyword evidence="8" id="KW-0137">Centromere</keyword>
<feature type="coiled-coil region" evidence="10">
    <location>
        <begin position="406"/>
        <end position="461"/>
    </location>
</feature>
<dbReference type="Proteomes" id="UP001152622">
    <property type="component" value="Chromosome 1"/>
</dbReference>
<comment type="caution">
    <text evidence="12">The sequence shown here is derived from an EMBL/GenBank/DDBJ whole genome shotgun (WGS) entry which is preliminary data.</text>
</comment>
<name>A0A9Q1JGC0_SYNKA</name>
<reference evidence="12" key="1">
    <citation type="journal article" date="2023" name="Science">
        <title>Genome structures resolve the early diversification of teleost fishes.</title>
        <authorList>
            <person name="Parey E."/>
            <person name="Louis A."/>
            <person name="Montfort J."/>
            <person name="Bouchez O."/>
            <person name="Roques C."/>
            <person name="Iampietro C."/>
            <person name="Lluch J."/>
            <person name="Castinel A."/>
            <person name="Donnadieu C."/>
            <person name="Desvignes T."/>
            <person name="Floi Bucao C."/>
            <person name="Jouanno E."/>
            <person name="Wen M."/>
            <person name="Mejri S."/>
            <person name="Dirks R."/>
            <person name="Jansen H."/>
            <person name="Henkel C."/>
            <person name="Chen W.J."/>
            <person name="Zahm M."/>
            <person name="Cabau C."/>
            <person name="Klopp C."/>
            <person name="Thompson A.W."/>
            <person name="Robinson-Rechavi M."/>
            <person name="Braasch I."/>
            <person name="Lecointre G."/>
            <person name="Bobe J."/>
            <person name="Postlethwait J.H."/>
            <person name="Berthelot C."/>
            <person name="Roest Crollius H."/>
            <person name="Guiguen Y."/>
        </authorList>
    </citation>
    <scope>NUCLEOTIDE SEQUENCE</scope>
    <source>
        <strain evidence="12">WJC10195</strain>
    </source>
</reference>
<dbReference type="Gene3D" id="1.10.287.1490">
    <property type="match status" value="1"/>
</dbReference>
<comment type="subcellular location">
    <subcellularLocation>
        <location evidence="2">Chromosome</location>
        <location evidence="2">Centromere</location>
    </subcellularLocation>
    <subcellularLocation>
        <location evidence="1">Nucleus</location>
    </subcellularLocation>
</comment>
<dbReference type="AlphaFoldDB" id="A0A9Q1JGC0"/>